<sequence>MVTKSSPSKLGRSFILCPPQCPLGQCLSFVFLWCGWLPGGEDTDQVTVATIRSRKWAHISFGLYNEPSGVFWEKPSGQELTIESSSRL</sequence>
<accession>A0AAV4R136</accession>
<evidence type="ECO:0000313" key="2">
    <source>
        <dbReference type="Proteomes" id="UP001054837"/>
    </source>
</evidence>
<proteinExistence type="predicted"/>
<evidence type="ECO:0000313" key="1">
    <source>
        <dbReference type="EMBL" id="GIY14072.1"/>
    </source>
</evidence>
<dbReference type="EMBL" id="BPLQ01005318">
    <property type="protein sequence ID" value="GIY14072.1"/>
    <property type="molecule type" value="Genomic_DNA"/>
</dbReference>
<name>A0AAV4R136_9ARAC</name>
<dbReference type="AlphaFoldDB" id="A0AAV4R136"/>
<protein>
    <submittedName>
        <fullName evidence="1">Uncharacterized protein</fullName>
    </submittedName>
</protein>
<organism evidence="1 2">
    <name type="scientific">Caerostris darwini</name>
    <dbReference type="NCBI Taxonomy" id="1538125"/>
    <lineage>
        <taxon>Eukaryota</taxon>
        <taxon>Metazoa</taxon>
        <taxon>Ecdysozoa</taxon>
        <taxon>Arthropoda</taxon>
        <taxon>Chelicerata</taxon>
        <taxon>Arachnida</taxon>
        <taxon>Araneae</taxon>
        <taxon>Araneomorphae</taxon>
        <taxon>Entelegynae</taxon>
        <taxon>Araneoidea</taxon>
        <taxon>Araneidae</taxon>
        <taxon>Caerostris</taxon>
    </lineage>
</organism>
<keyword evidence="2" id="KW-1185">Reference proteome</keyword>
<comment type="caution">
    <text evidence="1">The sequence shown here is derived from an EMBL/GenBank/DDBJ whole genome shotgun (WGS) entry which is preliminary data.</text>
</comment>
<reference evidence="1 2" key="1">
    <citation type="submission" date="2021-06" db="EMBL/GenBank/DDBJ databases">
        <title>Caerostris darwini draft genome.</title>
        <authorList>
            <person name="Kono N."/>
            <person name="Arakawa K."/>
        </authorList>
    </citation>
    <scope>NUCLEOTIDE SEQUENCE [LARGE SCALE GENOMIC DNA]</scope>
</reference>
<dbReference type="Proteomes" id="UP001054837">
    <property type="component" value="Unassembled WGS sequence"/>
</dbReference>
<gene>
    <name evidence="1" type="ORF">CDAR_183521</name>
</gene>